<evidence type="ECO:0000259" key="2">
    <source>
        <dbReference type="Pfam" id="PF16201"/>
    </source>
</evidence>
<sequence length="2627" mass="295231">MEEPISPSDDRVMLDDEDGSELEVEDTPKLVFKANHEAKLKELLHKINSLEIKLCSDATKEFIKLLKGESGGELLRLYVYSSNKFSELMEAWKVRQGKPGLSYILSLISAIFSHPEGIYKPNKQNEKERIVASRIIDKFVRMILDEKMGDIYKELNSKDGKRQNAALLLIASIVRRGSGLASEVAKSFDFKLQVFSKLADYKLSGGDKKKKHLTRKSFVRFAMSFLEVGKPGLLRWVLQQKEMYFGVLRGLGNDEDETIIYVLSTLRNRVLTEESLVLPGLRSVLFGSVTLEQLVSISGRENGGTAAELAHHVLVMVCTDPCNGLMPNLKRHPNPLRGNPNRLLGLMKKLKTTEISYHRDLLLAILRGRPSLGATYLDEFPCNLEDYASSTWFANVSLAANLVSSVGSGLSFDFLDMYSHDPPTFDNADVQSILNCICPRPFSRSVINKGLLHSDFLVKHGTLRLLLEALKLLDSFTSALHSYSCSSNQMMQSWASLNQEIQNEVRNSLPDPQVLLSLFSLQSSQSIACESHSKRKAESANLLKRSDKGMKKLKMDVVNEDTDIIISGINSSPKVAPPKDSETAVDILAVDQVDTENDFRNVISEIWGLDLCSGSLGALKDADIYFHSKLLDALKIYLRTVPTILEGSFDFFVNLLSDPLALPTNLQSSLLSLLIEYIGCSTRNGISVKTPPQMYKHLQPFINLLIFSPICEIRDQAYSLARAAMLSTGAFDRNPYEIDAWFLFLPGHSRNKLSVEDQGLEVLQSLCRVVISFLCDAVSTVGNSLFKYWAMVEQHTSQLRGFKDISPDFSPLIICVLQKCLRLLSSESGTFSLPEKSIISLYVCNTLKYLLQTQVNVVPLSALMESILSEGLEGHCSVDDVSGDILCEWRPLKNLLLFSQSVSHGETHYMFSNDKKTIPADSSFANTVSEVKKLLSDGQIQFGIIKAFSSAMLCATQDGILENFPPVMTISQKLLGVPVSLLSSVIFHEQGLLTNVSKLWPEMFFSGLEMALSMMHHEVREVDACGIHTHSFLAEEMLTDSDFDATESVAGAFSFFLKQAPFHVLFPAIMSVDTPYLSEPSNIKNLLLAKLSEWTSDSLISYLRLVLFWFYQIQSSYRTKPEAKLQQLSEICLILVKHLFAQLLVLKSDSSCPANAGFPLTAEITQEVVETIFCHPAVLASLSCPLSCNEGLTKGNLGQSLEELLSLCQQGVHKIDNNVLDMLKTTFEYLLSGQHSILQVENDKSKSLVKAFDALVQRLLLEIRNKFDLCIGSEDVLPLLPGFYALQALIRFISPFELLELVHWMFSRDNVKQLSARKSGSASALSVGFCIAGGAFEALSTYLQQPIMKRVPYDLLWSTEEKTFDVNLIEEIYIEVCKFVTNLDLNIVDSCLLKAVHAIYCQNHMQHHNLHPLSYVMSRVVVRTPVEMISHCIDKLNMTKAKFMFLLTKMSPMHLSVFGNILLGTVNKDPLFMGKLMGTDSHALSDEDLMMLLPAALSYLDLNYLKFEKQYYKHFTNIPSFYSSILLNGFRHWKSFVSGYMFQEEYDELIPSSTEELLNLVDGSLLGKAVHMLRYHFALSGDSLKTKKLVKLFNSICPCSSTHKELLVCDANEINFNSVNQSLNLINKVVAKISLCRMLLFPEDSQVQSLPKEADGGSKELSLESGSGGQYSSRMRFMNILVGTWQLMVKILSSVFDGSSGKMNKDSLRLYKFLEVFLLRNILELTKKMLDSLIQLQSIPFLEQLIRSCLLYRFEDSTTLKMLQSILTSLSEGQFSGVLYLQLLLAHSQFAPSIQPVARLSNVGTGVLLRPMSSILRSLVIPHSDPNIIDGKSHPETTQSYMKQLEIIKLLRTVLQFSSHLCDSEFGGDSGINLRELYSLLLSSYGATLSDIDLEIYSLMREIELIDKSDNEIAQFDYLWGGAALKIRKEQVLEQDASSNDMIDTEVVNEHRRRQFRENLPIDPKICAMTVLYFPYDRSVEDGPLSSNKLEPANVKNKYEIDPPNLQNIQRYDPVFILRFSIYSLSVGYIEPVEFAGLGLLAVAFVSMASLDVGMRKLGYEALGRFKDALEMRQRKKEVMRLRLLLTYMQNGIEEPWQRIPSVIAIFAAETSLLLLDPSHDHYTAISKFFMRSSRVNMKCIPLFLDFFSSSSVNFRSERLWILRLAYAGLNLEDDAQIYIRNSILEILLSFYSSPLSDNESKKLILMIVKKSVKLHKMACYLVEHCGLLSWLSSLLPLFTMMLLGDGKRFFLTQLVVVIEVVNDVISSRNITEWLQKHALEQLMELSSRLYKLLVGGVNLIRENVSLVNSILEILISTLKISQKRKMYQPHFTLSLESLLQIYEVVNVCNTANPELGLKAILMSTPAVEIFHMNQEILLSFLTWAVSTALKSDFAQLNQLREPHIHFTMISEDALAEESLTSKLLRWLVASVILGKLSAKLDDSKRSHTTLLSLLENVEKGCQGINKSRFDCGNILAAAVVHLQHNLGMHCRVLPSVISALSLLIISDVPECVESNSMLGHRTSLPSLLSKIHCPAEANPSWRWSFYQPWKNLSSEPTDLQKMDELHACQTLVVIISNILGKKSSDSRVLSCQDFEISSVFEWERGVIEADNTQPKVSSRLKSKGFI</sequence>
<reference evidence="4" key="1">
    <citation type="journal article" date="2019" name="Gigascience">
        <title>De novo genome assembly of the endangered Acer yangbiense, a plant species with extremely small populations endemic to Yunnan Province, China.</title>
        <authorList>
            <person name="Yang J."/>
            <person name="Wariss H.M."/>
            <person name="Tao L."/>
            <person name="Zhang R."/>
            <person name="Yun Q."/>
            <person name="Hollingsworth P."/>
            <person name="Dao Z."/>
            <person name="Luo G."/>
            <person name="Guo H."/>
            <person name="Ma Y."/>
            <person name="Sun W."/>
        </authorList>
    </citation>
    <scope>NUCLEOTIDE SEQUENCE [LARGE SCALE GENOMIC DNA]</scope>
    <source>
        <strain evidence="4">cv. Malutang</strain>
    </source>
</reference>
<feature type="domain" description="URB1 N-terminal" evidence="1">
    <location>
        <begin position="86"/>
        <end position="395"/>
    </location>
</feature>
<dbReference type="GO" id="GO:0000466">
    <property type="term" value="P:maturation of 5.8S rRNA from tricistronic rRNA transcript (SSU-rRNA, 5.8S rRNA, LSU-rRNA)"/>
    <property type="evidence" value="ECO:0007669"/>
    <property type="project" value="TreeGrafter"/>
</dbReference>
<dbReference type="InterPro" id="IPR039844">
    <property type="entry name" value="URB1"/>
</dbReference>
<evidence type="ECO:0000313" key="4">
    <source>
        <dbReference type="Proteomes" id="UP000323000"/>
    </source>
</evidence>
<keyword evidence="4" id="KW-1185">Reference proteome</keyword>
<dbReference type="Pfam" id="PF11707">
    <property type="entry name" value="Npa1"/>
    <property type="match status" value="1"/>
</dbReference>
<proteinExistence type="predicted"/>
<organism evidence="3 4">
    <name type="scientific">Acer yangbiense</name>
    <dbReference type="NCBI Taxonomy" id="1000413"/>
    <lineage>
        <taxon>Eukaryota</taxon>
        <taxon>Viridiplantae</taxon>
        <taxon>Streptophyta</taxon>
        <taxon>Embryophyta</taxon>
        <taxon>Tracheophyta</taxon>
        <taxon>Spermatophyta</taxon>
        <taxon>Magnoliopsida</taxon>
        <taxon>eudicotyledons</taxon>
        <taxon>Gunneridae</taxon>
        <taxon>Pentapetalae</taxon>
        <taxon>rosids</taxon>
        <taxon>malvids</taxon>
        <taxon>Sapindales</taxon>
        <taxon>Sapindaceae</taxon>
        <taxon>Hippocastanoideae</taxon>
        <taxon>Acereae</taxon>
        <taxon>Acer</taxon>
    </lineage>
</organism>
<gene>
    <name evidence="3" type="ORF">EZV62_009101</name>
</gene>
<evidence type="ECO:0000313" key="3">
    <source>
        <dbReference type="EMBL" id="TXG67826.1"/>
    </source>
</evidence>
<protein>
    <recommendedName>
        <fullName evidence="5">Nucleolar pre-ribosomal-associated protein 1 N-terminal domain-containing protein</fullName>
    </recommendedName>
</protein>
<feature type="domain" description="URB1 C-terminal" evidence="2">
    <location>
        <begin position="2041"/>
        <end position="2231"/>
    </location>
</feature>
<dbReference type="Proteomes" id="UP000323000">
    <property type="component" value="Chromosome 3"/>
</dbReference>
<accession>A0A5C7IHA5</accession>
<name>A0A5C7IHA5_9ROSI</name>
<dbReference type="Pfam" id="PF16201">
    <property type="entry name" value="NopRA1"/>
    <property type="match status" value="1"/>
</dbReference>
<dbReference type="InterPro" id="IPR032436">
    <property type="entry name" value="URB1_C"/>
</dbReference>
<dbReference type="OrthoDB" id="72892at2759"/>
<dbReference type="GO" id="GO:0005730">
    <property type="term" value="C:nucleolus"/>
    <property type="evidence" value="ECO:0007669"/>
    <property type="project" value="TreeGrafter"/>
</dbReference>
<dbReference type="GO" id="GO:0000463">
    <property type="term" value="P:maturation of LSU-rRNA from tricistronic rRNA transcript (SSU-rRNA, 5.8S rRNA, LSU-rRNA)"/>
    <property type="evidence" value="ECO:0007669"/>
    <property type="project" value="TreeGrafter"/>
</dbReference>
<dbReference type="PANTHER" id="PTHR13500:SF0">
    <property type="entry name" value="NUCLEOLAR PRE-RIBOSOMAL-ASSOCIATED PROTEIN 1"/>
    <property type="match status" value="1"/>
</dbReference>
<evidence type="ECO:0008006" key="5">
    <source>
        <dbReference type="Google" id="ProtNLM"/>
    </source>
</evidence>
<dbReference type="PANTHER" id="PTHR13500">
    <property type="entry name" value="NUCLEOLAR PRERIBOSOMAL-ASSOCIATED PROTEIN 1"/>
    <property type="match status" value="1"/>
</dbReference>
<evidence type="ECO:0000259" key="1">
    <source>
        <dbReference type="Pfam" id="PF11707"/>
    </source>
</evidence>
<dbReference type="EMBL" id="VAHF01000003">
    <property type="protein sequence ID" value="TXG67826.1"/>
    <property type="molecule type" value="Genomic_DNA"/>
</dbReference>
<comment type="caution">
    <text evidence="3">The sequence shown here is derived from an EMBL/GenBank/DDBJ whole genome shotgun (WGS) entry which is preliminary data.</text>
</comment>
<dbReference type="InterPro" id="IPR021714">
    <property type="entry name" value="URB1_N"/>
</dbReference>